<dbReference type="InterPro" id="IPR011672">
    <property type="entry name" value="DUF1614"/>
</dbReference>
<name>A0AAU0UQA8_9FIRM</name>
<feature type="transmembrane region" description="Helical" evidence="2">
    <location>
        <begin position="61"/>
        <end position="80"/>
    </location>
</feature>
<dbReference type="Proteomes" id="UP001329915">
    <property type="component" value="Chromosome"/>
</dbReference>
<evidence type="ECO:0000313" key="4">
    <source>
        <dbReference type="Proteomes" id="UP001329915"/>
    </source>
</evidence>
<feature type="transmembrane region" description="Helical" evidence="2">
    <location>
        <begin position="6"/>
        <end position="24"/>
    </location>
</feature>
<keyword evidence="2" id="KW-0472">Membrane</keyword>
<feature type="transmembrane region" description="Helical" evidence="2">
    <location>
        <begin position="36"/>
        <end position="55"/>
    </location>
</feature>
<reference evidence="3 4" key="1">
    <citation type="submission" date="2023-04" db="EMBL/GenBank/DDBJ databases">
        <authorList>
            <person name="Hsu D."/>
        </authorList>
    </citation>
    <scope>NUCLEOTIDE SEQUENCE [LARGE SCALE GENOMIC DNA]</scope>
    <source>
        <strain evidence="3 4">MK1</strain>
    </source>
</reference>
<dbReference type="AlphaFoldDB" id="A0AAU0UQA8"/>
<evidence type="ECO:0000313" key="3">
    <source>
        <dbReference type="EMBL" id="WRO22959.1"/>
    </source>
</evidence>
<dbReference type="EMBL" id="CP121694">
    <property type="protein sequence ID" value="WRO22959.1"/>
    <property type="molecule type" value="Genomic_DNA"/>
</dbReference>
<keyword evidence="2" id="KW-0812">Transmembrane</keyword>
<evidence type="ECO:0000256" key="1">
    <source>
        <dbReference type="SAM" id="MobiDB-lite"/>
    </source>
</evidence>
<feature type="transmembrane region" description="Helical" evidence="2">
    <location>
        <begin position="123"/>
        <end position="139"/>
    </location>
</feature>
<feature type="region of interest" description="Disordered" evidence="1">
    <location>
        <begin position="205"/>
        <end position="262"/>
    </location>
</feature>
<accession>A0AAU0UQA8</accession>
<sequence>MAGFPIGMIALLGVSILIYFGLAHRILDRLRLTDKAALAVIAAMIIGSFIDIPLTTGAVDASINVGGGVIPVLLALYVLFRAGTTKEWVRAIGAAAATALGIWFIGSRLMTGDPGARFDVLDPLWVYPIVGGGIAYLLGRSRRASFIAATLGVLSLDVINYFWLASRGIGGTVAIGGAGAFDAIVLAGLIAVLLAEIVGESRERLQGGPATKGRPKELLQGLKKPGLEAGEEMHPDTELKGETIEDKDQLEEEDSERGGDRE</sequence>
<keyword evidence="4" id="KW-1185">Reference proteome</keyword>
<dbReference type="Pfam" id="PF07758">
    <property type="entry name" value="DUF1614"/>
    <property type="match status" value="1"/>
</dbReference>
<protein>
    <submittedName>
        <fullName evidence="3">DUF1614 domain-containing protein</fullName>
    </submittedName>
</protein>
<organism evidence="3 4">
    <name type="scientific">Metallumcola ferriviriculae</name>
    <dbReference type="NCBI Taxonomy" id="3039180"/>
    <lineage>
        <taxon>Bacteria</taxon>
        <taxon>Bacillati</taxon>
        <taxon>Bacillota</taxon>
        <taxon>Clostridia</taxon>
        <taxon>Neomoorellales</taxon>
        <taxon>Desulfitibacteraceae</taxon>
        <taxon>Metallumcola</taxon>
    </lineage>
</organism>
<feature type="transmembrane region" description="Helical" evidence="2">
    <location>
        <begin position="169"/>
        <end position="195"/>
    </location>
</feature>
<feature type="transmembrane region" description="Helical" evidence="2">
    <location>
        <begin position="92"/>
        <end position="111"/>
    </location>
</feature>
<dbReference type="RefSeq" id="WP_366922353.1">
    <property type="nucleotide sequence ID" value="NZ_CP121694.1"/>
</dbReference>
<keyword evidence="2" id="KW-1133">Transmembrane helix</keyword>
<dbReference type="KEGG" id="dbc:MFMK1_002805"/>
<feature type="transmembrane region" description="Helical" evidence="2">
    <location>
        <begin position="146"/>
        <end position="163"/>
    </location>
</feature>
<gene>
    <name evidence="3" type="ORF">MFMK1_002805</name>
</gene>
<evidence type="ECO:0000256" key="2">
    <source>
        <dbReference type="SAM" id="Phobius"/>
    </source>
</evidence>
<proteinExistence type="predicted"/>
<feature type="compositionally biased region" description="Basic and acidic residues" evidence="1">
    <location>
        <begin position="231"/>
        <end position="247"/>
    </location>
</feature>